<keyword evidence="2" id="KW-1185">Reference proteome</keyword>
<name>A0AAE1DSF6_9GAST</name>
<evidence type="ECO:0000313" key="2">
    <source>
        <dbReference type="Proteomes" id="UP001283361"/>
    </source>
</evidence>
<dbReference type="Proteomes" id="UP001283361">
    <property type="component" value="Unassembled WGS sequence"/>
</dbReference>
<sequence>MGQSSRQVTISCHGHLGAWLGTQMYGPSLYLGNVRPCKFLVAPSVRHPYFCGRHPDKQILFAHHVQGATTEMLPCPSRVAPVAMPKPARYLR</sequence>
<reference evidence="1" key="1">
    <citation type="journal article" date="2023" name="G3 (Bethesda)">
        <title>A reference genome for the long-term kleptoplast-retaining sea slug Elysia crispata morphotype clarki.</title>
        <authorList>
            <person name="Eastman K.E."/>
            <person name="Pendleton A.L."/>
            <person name="Shaikh M.A."/>
            <person name="Suttiyut T."/>
            <person name="Ogas R."/>
            <person name="Tomko P."/>
            <person name="Gavelis G."/>
            <person name="Widhalm J.R."/>
            <person name="Wisecaver J.H."/>
        </authorList>
    </citation>
    <scope>NUCLEOTIDE SEQUENCE</scope>
    <source>
        <strain evidence="1">ECLA1</strain>
    </source>
</reference>
<proteinExistence type="predicted"/>
<organism evidence="1 2">
    <name type="scientific">Elysia crispata</name>
    <name type="common">lettuce slug</name>
    <dbReference type="NCBI Taxonomy" id="231223"/>
    <lineage>
        <taxon>Eukaryota</taxon>
        <taxon>Metazoa</taxon>
        <taxon>Spiralia</taxon>
        <taxon>Lophotrochozoa</taxon>
        <taxon>Mollusca</taxon>
        <taxon>Gastropoda</taxon>
        <taxon>Heterobranchia</taxon>
        <taxon>Euthyneura</taxon>
        <taxon>Panpulmonata</taxon>
        <taxon>Sacoglossa</taxon>
        <taxon>Placobranchoidea</taxon>
        <taxon>Plakobranchidae</taxon>
        <taxon>Elysia</taxon>
    </lineage>
</organism>
<accession>A0AAE1DSF6</accession>
<comment type="caution">
    <text evidence="1">The sequence shown here is derived from an EMBL/GenBank/DDBJ whole genome shotgun (WGS) entry which is preliminary data.</text>
</comment>
<dbReference type="EMBL" id="JAWDGP010002655">
    <property type="protein sequence ID" value="KAK3781199.1"/>
    <property type="molecule type" value="Genomic_DNA"/>
</dbReference>
<protein>
    <submittedName>
        <fullName evidence="1">Uncharacterized protein</fullName>
    </submittedName>
</protein>
<gene>
    <name evidence="1" type="ORF">RRG08_020389</name>
</gene>
<evidence type="ECO:0000313" key="1">
    <source>
        <dbReference type="EMBL" id="KAK3781199.1"/>
    </source>
</evidence>
<dbReference type="AlphaFoldDB" id="A0AAE1DSF6"/>